<dbReference type="OrthoDB" id="1899721at2759"/>
<feature type="coiled-coil region" evidence="1">
    <location>
        <begin position="23"/>
        <end position="78"/>
    </location>
</feature>
<dbReference type="GeneID" id="111467515"/>
<name>A0A6J1HU91_CUCMA</name>
<dbReference type="Proteomes" id="UP000504608">
    <property type="component" value="Unplaced"/>
</dbReference>
<reference evidence="3" key="1">
    <citation type="submission" date="2025-08" db="UniProtKB">
        <authorList>
            <consortium name="RefSeq"/>
        </authorList>
    </citation>
    <scope>IDENTIFICATION</scope>
    <source>
        <tissue evidence="3">Young leaves</tissue>
    </source>
</reference>
<dbReference type="PANTHER" id="PTHR34380">
    <property type="entry name" value="BNAA03G12380D PROTEIN"/>
    <property type="match status" value="1"/>
</dbReference>
<evidence type="ECO:0000256" key="1">
    <source>
        <dbReference type="SAM" id="Coils"/>
    </source>
</evidence>
<dbReference type="KEGG" id="cmax:111467515"/>
<dbReference type="RefSeq" id="XP_022968211.1">
    <property type="nucleotide sequence ID" value="XM_023112443.1"/>
</dbReference>
<proteinExistence type="predicted"/>
<organism evidence="2 3">
    <name type="scientific">Cucurbita maxima</name>
    <name type="common">Pumpkin</name>
    <name type="synonym">Winter squash</name>
    <dbReference type="NCBI Taxonomy" id="3661"/>
    <lineage>
        <taxon>Eukaryota</taxon>
        <taxon>Viridiplantae</taxon>
        <taxon>Streptophyta</taxon>
        <taxon>Embryophyta</taxon>
        <taxon>Tracheophyta</taxon>
        <taxon>Spermatophyta</taxon>
        <taxon>Magnoliopsida</taxon>
        <taxon>eudicotyledons</taxon>
        <taxon>Gunneridae</taxon>
        <taxon>Pentapetalae</taxon>
        <taxon>rosids</taxon>
        <taxon>fabids</taxon>
        <taxon>Cucurbitales</taxon>
        <taxon>Cucurbitaceae</taxon>
        <taxon>Cucurbiteae</taxon>
        <taxon>Cucurbita</taxon>
    </lineage>
</organism>
<protein>
    <submittedName>
        <fullName evidence="3">Uncharacterized protein LOC111467515</fullName>
    </submittedName>
</protein>
<keyword evidence="1" id="KW-0175">Coiled coil</keyword>
<accession>A0A6J1HU91</accession>
<evidence type="ECO:0000313" key="3">
    <source>
        <dbReference type="RefSeq" id="XP_022968211.1"/>
    </source>
</evidence>
<keyword evidence="2" id="KW-1185">Reference proteome</keyword>
<evidence type="ECO:0000313" key="2">
    <source>
        <dbReference type="Proteomes" id="UP000504608"/>
    </source>
</evidence>
<dbReference type="AlphaFoldDB" id="A0A6J1HU91"/>
<gene>
    <name evidence="3" type="primary">LOC111467515</name>
</gene>
<sequence length="620" mass="69641">MLDLKMDVEEVRHEVELSDVCKCNELKLRCERAEKKCEELELTIQTKKIECELLQGQLKNLESEKSAIEEELTVWMEKGREPGQQVSCARDGKPICFEDGNKGAVNLIGKTDVENEVLQLLIENNVLAVEKKKAESEAEMWKHKFKKLEIKILKLDDSFVLEDDGPVLSGRLEGGTGSPSSPEARVLDCVGSNHHSLYKDIRDLQAGTPPNGSPHHHTVSLERGKKFRCIESYFKHGNQVRKQLNFEKESPIKRMAPLTPAVSRPLHGIINIDDSDDEPIIAKSLSNNQKKNEVCVSAAQDLSGCGCTSSEEKIRNENKLRESHCGTKNMELMEAFSDGFIFNSTPKRKRASNIIMSDTETDDDDNVPICKLKRVPIQKTNHTQVSLELNDGPATTTSACDKVVDSATPARRRLVSLRHCYEKVSGNKYPSSQIINIDNGMKDVEDELEDTVSEQDTESESLDRFIVDSSDASDVGSAQSDDLSNGSEGYEEIISKLGRRKKELKWEYEADMLAAFGKDPELCMKAVCALYRQQTSEEKVCKESLFSNNRGFSKFDAIKGTRLAEFLTDGDPQGNLNKSVRELEEYDPKAINLCRKLATHYSKQLFEIYGNKEDPFFLPA</sequence>
<dbReference type="PANTHER" id="PTHR34380:SF1">
    <property type="entry name" value="OS01G0221300 PROTEIN"/>
    <property type="match status" value="1"/>
</dbReference>